<name>A0A382YTA6_9ZZZZ</name>
<organism evidence="3">
    <name type="scientific">marine metagenome</name>
    <dbReference type="NCBI Taxonomy" id="408172"/>
    <lineage>
        <taxon>unclassified sequences</taxon>
        <taxon>metagenomes</taxon>
        <taxon>ecological metagenomes</taxon>
    </lineage>
</organism>
<keyword evidence="1" id="KW-0479">Metal-binding</keyword>
<dbReference type="GO" id="GO:0046872">
    <property type="term" value="F:metal ion binding"/>
    <property type="evidence" value="ECO:0007669"/>
    <property type="project" value="UniProtKB-KW"/>
</dbReference>
<dbReference type="SUPFAM" id="SSF63411">
    <property type="entry name" value="LuxS/MPP-like metallohydrolase"/>
    <property type="match status" value="1"/>
</dbReference>
<gene>
    <name evidence="3" type="ORF">METZ01_LOCUS439361</name>
</gene>
<dbReference type="InterPro" id="IPR032632">
    <property type="entry name" value="Peptidase_M16_M"/>
</dbReference>
<proteinExistence type="predicted"/>
<dbReference type="PANTHER" id="PTHR43690">
    <property type="entry name" value="NARDILYSIN"/>
    <property type="match status" value="1"/>
</dbReference>
<feature type="domain" description="Peptidase M16 middle/third" evidence="2">
    <location>
        <begin position="2"/>
        <end position="110"/>
    </location>
</feature>
<dbReference type="Gene3D" id="3.30.830.10">
    <property type="entry name" value="Metalloenzyme, LuxS/M16 peptidase-like"/>
    <property type="match status" value="1"/>
</dbReference>
<evidence type="ECO:0000313" key="3">
    <source>
        <dbReference type="EMBL" id="SVD86507.1"/>
    </source>
</evidence>
<evidence type="ECO:0000256" key="1">
    <source>
        <dbReference type="ARBA" id="ARBA00022723"/>
    </source>
</evidence>
<feature type="non-terminal residue" evidence="3">
    <location>
        <position position="196"/>
    </location>
</feature>
<accession>A0A382YTA6</accession>
<dbReference type="EMBL" id="UINC01178384">
    <property type="protein sequence ID" value="SVD86507.1"/>
    <property type="molecule type" value="Genomic_DNA"/>
</dbReference>
<reference evidence="3" key="1">
    <citation type="submission" date="2018-05" db="EMBL/GenBank/DDBJ databases">
        <authorList>
            <person name="Lanie J.A."/>
            <person name="Ng W.-L."/>
            <person name="Kazmierczak K.M."/>
            <person name="Andrzejewski T.M."/>
            <person name="Davidsen T.M."/>
            <person name="Wayne K.J."/>
            <person name="Tettelin H."/>
            <person name="Glass J.I."/>
            <person name="Rusch D."/>
            <person name="Podicherti R."/>
            <person name="Tsui H.-C.T."/>
            <person name="Winkler M.E."/>
        </authorList>
    </citation>
    <scope>NUCLEOTIDE SEQUENCE</scope>
</reference>
<dbReference type="AlphaFoldDB" id="A0A382YTA6"/>
<sequence>MKLYIAAVNESMNEASYPAKLAGMNYSVSNDAEGISIIVSGYSDSIDDLLLEIINNMNSIDIPDEQFDAMKDQMIREWKNIDLGDAYRIARENMRKIVRKYYYTNIELSDAAKNLTLQDVKNFSLLLMKKGYIEAMVFGNVTESQAKENTDLLINKLRIRAVKKEKVSKQGRIIFSPGEEIISMIKSQVNNSCLWR</sequence>
<evidence type="ECO:0000259" key="2">
    <source>
        <dbReference type="Pfam" id="PF16187"/>
    </source>
</evidence>
<protein>
    <recommendedName>
        <fullName evidence="2">Peptidase M16 middle/third domain-containing protein</fullName>
    </recommendedName>
</protein>
<dbReference type="PANTHER" id="PTHR43690:SF18">
    <property type="entry name" value="INSULIN-DEGRADING ENZYME-RELATED"/>
    <property type="match status" value="1"/>
</dbReference>
<dbReference type="Pfam" id="PF16187">
    <property type="entry name" value="Peptidase_M16_M"/>
    <property type="match status" value="1"/>
</dbReference>
<dbReference type="InterPro" id="IPR011249">
    <property type="entry name" value="Metalloenz_LuxS/M16"/>
</dbReference>
<dbReference type="InterPro" id="IPR050626">
    <property type="entry name" value="Peptidase_M16"/>
</dbReference>